<organism evidence="1 2">
    <name type="scientific">Neisseria sicca</name>
    <dbReference type="NCBI Taxonomy" id="490"/>
    <lineage>
        <taxon>Bacteria</taxon>
        <taxon>Pseudomonadati</taxon>
        <taxon>Pseudomonadota</taxon>
        <taxon>Betaproteobacteria</taxon>
        <taxon>Neisseriales</taxon>
        <taxon>Neisseriaceae</taxon>
        <taxon>Neisseria</taxon>
    </lineage>
</organism>
<accession>A0A930DJ81</accession>
<proteinExistence type="predicted"/>
<sequence length="124" mass="14484">MAEKNCFGYPCEDWEAAKLEAKKYLIEKVAQLGNDISYGNLALAIKTIDIPAYGDAMSNFLDEMSRSTYDAHGFMLSALVVSQETRKPGKGFWTLAEKLYKEQKDWDYWYRNEKKKIWEKYKQS</sequence>
<evidence type="ECO:0000313" key="1">
    <source>
        <dbReference type="EMBL" id="MBF1265075.1"/>
    </source>
</evidence>
<dbReference type="Proteomes" id="UP000780345">
    <property type="component" value="Unassembled WGS sequence"/>
</dbReference>
<evidence type="ECO:0000313" key="2">
    <source>
        <dbReference type="Proteomes" id="UP000780345"/>
    </source>
</evidence>
<name>A0A930DJ81_NEISI</name>
<comment type="caution">
    <text evidence="1">The sequence shown here is derived from an EMBL/GenBank/DDBJ whole genome shotgun (WGS) entry which is preliminary data.</text>
</comment>
<protein>
    <submittedName>
        <fullName evidence="1">Uncharacterized protein</fullName>
    </submittedName>
</protein>
<reference evidence="1" key="1">
    <citation type="submission" date="2020-04" db="EMBL/GenBank/DDBJ databases">
        <title>Deep metagenomics examines the oral microbiome during advanced dental caries in children, revealing novel taxa and co-occurrences with host molecules.</title>
        <authorList>
            <person name="Baker J.L."/>
            <person name="Morton J.T."/>
            <person name="Dinis M."/>
            <person name="Alvarez R."/>
            <person name="Tran N.C."/>
            <person name="Knight R."/>
            <person name="Edlund A."/>
        </authorList>
    </citation>
    <scope>NUCLEOTIDE SEQUENCE</scope>
    <source>
        <strain evidence="1">JCVI_32_bin.62</strain>
    </source>
</reference>
<dbReference type="EMBL" id="JABZQQ010000033">
    <property type="protein sequence ID" value="MBF1265075.1"/>
    <property type="molecule type" value="Genomic_DNA"/>
</dbReference>
<gene>
    <name evidence="1" type="ORF">HXM80_05180</name>
</gene>
<dbReference type="AlphaFoldDB" id="A0A930DJ81"/>